<dbReference type="AlphaFoldDB" id="A0A171BYR9"/>
<keyword evidence="3" id="KW-0489">Methyltransferase</keyword>
<dbReference type="Pfam" id="PF13847">
    <property type="entry name" value="Methyltransf_31"/>
    <property type="match status" value="1"/>
</dbReference>
<dbReference type="Gene3D" id="1.10.10.10">
    <property type="entry name" value="Winged helix-like DNA-binding domain superfamily/Winged helix DNA-binding domain"/>
    <property type="match status" value="1"/>
</dbReference>
<dbReference type="CDD" id="cd02440">
    <property type="entry name" value="AdoMet_MTases"/>
    <property type="match status" value="1"/>
</dbReference>
<dbReference type="SUPFAM" id="SSF46785">
    <property type="entry name" value="Winged helix' DNA-binding domain"/>
    <property type="match status" value="1"/>
</dbReference>
<dbReference type="EMBL" id="BDCX01000003">
    <property type="protein sequence ID" value="GAT65802.1"/>
    <property type="molecule type" value="Genomic_DNA"/>
</dbReference>
<dbReference type="GO" id="GO:0008168">
    <property type="term" value="F:methyltransferase activity"/>
    <property type="evidence" value="ECO:0007669"/>
    <property type="project" value="UniProtKB-KW"/>
</dbReference>
<dbReference type="SUPFAM" id="SSF53335">
    <property type="entry name" value="S-adenosyl-L-methionine-dependent methyltransferases"/>
    <property type="match status" value="1"/>
</dbReference>
<dbReference type="InterPro" id="IPR036390">
    <property type="entry name" value="WH_DNA-bd_sf"/>
</dbReference>
<evidence type="ECO:0000259" key="1">
    <source>
        <dbReference type="Pfam" id="PF13847"/>
    </source>
</evidence>
<dbReference type="PANTHER" id="PTHR45128:SF2">
    <property type="entry name" value="METHYLTRANSFERASE DOMAIN-CONTAINING PROTEIN"/>
    <property type="match status" value="1"/>
</dbReference>
<reference evidence="4" key="2">
    <citation type="submission" date="2016-04" db="EMBL/GenBank/DDBJ databases">
        <title>Planomonospora sphaerica JCM9374 whole genome shotgun sequence.</title>
        <authorList>
            <person name="Suzuki T."/>
            <person name="Dohra H."/>
            <person name="Kodani S."/>
        </authorList>
    </citation>
    <scope>NUCLEOTIDE SEQUENCE [LARGE SCALE GENOMIC DNA]</scope>
    <source>
        <strain evidence="4">JCM 9374</strain>
    </source>
</reference>
<dbReference type="Gene3D" id="3.40.50.150">
    <property type="entry name" value="Vaccinia Virus protein VP39"/>
    <property type="match status" value="1"/>
</dbReference>
<comment type="caution">
    <text evidence="3">The sequence shown here is derived from an EMBL/GenBank/DDBJ whole genome shotgun (WGS) entry which is preliminary data.</text>
</comment>
<dbReference type="InterPro" id="IPR053173">
    <property type="entry name" value="SAM-binding_MTase"/>
</dbReference>
<evidence type="ECO:0000259" key="2">
    <source>
        <dbReference type="Pfam" id="PF21320"/>
    </source>
</evidence>
<dbReference type="InterPro" id="IPR025714">
    <property type="entry name" value="Methyltranfer_dom"/>
</dbReference>
<dbReference type="STRING" id="161355.PS9374_01446"/>
<feature type="domain" description="S-adenosylmethionine-dependent methyltransferase Rv2258c-like winged HTH" evidence="2">
    <location>
        <begin position="70"/>
        <end position="134"/>
    </location>
</feature>
<name>A0A171BYR9_9ACTN</name>
<evidence type="ECO:0000313" key="4">
    <source>
        <dbReference type="Proteomes" id="UP000077701"/>
    </source>
</evidence>
<sequence>MVGAPDRGHASGRPFTGKDLIMSHLDTTAAGPQTGGGWPDPASLDVDSERLDELLGRAIVDAGATTSAGLVVLGMRLGLYEALAGGPLTTAELAGRTGTAERYVREWVRAQAAGGYLTHDPDGDRYGMSPEHALAFNPRGPLNLGTMFRFAVRALTGLDRLEAAMRSGEGIGWHEQDDELVASVADFFRSGYAAHLVTEWIPALDGVHERLTAGARVADVGCGYGVTTILMAQAYPASEFEGYDYHDVSIERARKAAESAGVSERARFTVCAATEIPAGGYDLVCTFDALHDYGDPVGAARRMREALGEGGTWLLVEPAAGDRVQDNLHPMGRMFYAASTYMCVPNAVSQGGSAMGAQAGGQALRRVLEEAGFTDVRLVASTPVNHVYQVRP</sequence>
<evidence type="ECO:0000313" key="3">
    <source>
        <dbReference type="EMBL" id="GAT65802.1"/>
    </source>
</evidence>
<organism evidence="3 4">
    <name type="scientific">Planomonospora sphaerica</name>
    <dbReference type="NCBI Taxonomy" id="161355"/>
    <lineage>
        <taxon>Bacteria</taxon>
        <taxon>Bacillati</taxon>
        <taxon>Actinomycetota</taxon>
        <taxon>Actinomycetes</taxon>
        <taxon>Streptosporangiales</taxon>
        <taxon>Streptosporangiaceae</taxon>
        <taxon>Planomonospora</taxon>
    </lineage>
</organism>
<dbReference type="Pfam" id="PF21320">
    <property type="entry name" value="WHD_Rv2258c"/>
    <property type="match status" value="1"/>
</dbReference>
<reference evidence="3 4" key="1">
    <citation type="journal article" date="2016" name="Genome Announc.">
        <title>Draft Genome Sequence of Planomonospora sphaerica JCM9374, a Rare Actinomycete.</title>
        <authorList>
            <person name="Dohra H."/>
            <person name="Suzuki T."/>
            <person name="Inoue Y."/>
            <person name="Kodani S."/>
        </authorList>
    </citation>
    <scope>NUCLEOTIDE SEQUENCE [LARGE SCALE GENOMIC DNA]</scope>
    <source>
        <strain evidence="3 4">JCM 9374</strain>
    </source>
</reference>
<dbReference type="GO" id="GO:0032259">
    <property type="term" value="P:methylation"/>
    <property type="evidence" value="ECO:0007669"/>
    <property type="project" value="UniProtKB-KW"/>
</dbReference>
<feature type="domain" description="Methyltransferase" evidence="1">
    <location>
        <begin position="212"/>
        <end position="372"/>
    </location>
</feature>
<dbReference type="InterPro" id="IPR048711">
    <property type="entry name" value="WHD_Rv2258c"/>
</dbReference>
<dbReference type="InterPro" id="IPR029063">
    <property type="entry name" value="SAM-dependent_MTases_sf"/>
</dbReference>
<protein>
    <submittedName>
        <fullName evidence="3">SAM-dependent methyltransferase</fullName>
    </submittedName>
</protein>
<proteinExistence type="predicted"/>
<keyword evidence="3" id="KW-0808">Transferase</keyword>
<gene>
    <name evidence="3" type="ORF">PS9374_01446</name>
</gene>
<keyword evidence="4" id="KW-1185">Reference proteome</keyword>
<dbReference type="Proteomes" id="UP000077701">
    <property type="component" value="Unassembled WGS sequence"/>
</dbReference>
<accession>A0A171BYR9</accession>
<dbReference type="PANTHER" id="PTHR45128">
    <property type="entry name" value="METHYLTRANSFERASE TYPE 11"/>
    <property type="match status" value="1"/>
</dbReference>
<dbReference type="InterPro" id="IPR036388">
    <property type="entry name" value="WH-like_DNA-bd_sf"/>
</dbReference>